<dbReference type="PANTHER" id="PTHR30055">
    <property type="entry name" value="HTH-TYPE TRANSCRIPTIONAL REGULATOR RUTR"/>
    <property type="match status" value="1"/>
</dbReference>
<gene>
    <name evidence="6" type="ORF">ACFPYL_09735</name>
</gene>
<sequence length="251" mass="26968">MAERKREKSWQAGPVRIRVTLPGEPAAAPKERLTVDRIVDAAMGLMAEQGYDAVSMRSLAKALDTGPASLYAHVANKEEVDQLVLDRISAELVVPAPDPEHWDEQLRQVLRDMLALYRRHPGSARAAIGMIPSGMGALRTMEGLLAICDAGGISPQASAWFCDLAAAYVSAIAVEEAIWMQRANSTPPGAEPDHTAIDEQLRAMMEALPAAEFPLVTSMAGVMTAGDGDDRFEFGIAVLVAGLRAVSDTYR</sequence>
<dbReference type="Proteomes" id="UP001596135">
    <property type="component" value="Unassembled WGS sequence"/>
</dbReference>
<dbReference type="Pfam" id="PF00440">
    <property type="entry name" value="TetR_N"/>
    <property type="match status" value="1"/>
</dbReference>
<keyword evidence="1" id="KW-0805">Transcription regulation</keyword>
<dbReference type="InterPro" id="IPR004111">
    <property type="entry name" value="Repressor_TetR_C"/>
</dbReference>
<name>A0ABW1LHA8_9ACTN</name>
<dbReference type="RefSeq" id="WP_379153355.1">
    <property type="nucleotide sequence ID" value="NZ_JBHSRJ010000004.1"/>
</dbReference>
<evidence type="ECO:0000313" key="6">
    <source>
        <dbReference type="EMBL" id="MFC6043355.1"/>
    </source>
</evidence>
<evidence type="ECO:0000256" key="1">
    <source>
        <dbReference type="ARBA" id="ARBA00023015"/>
    </source>
</evidence>
<evidence type="ECO:0000313" key="7">
    <source>
        <dbReference type="Proteomes" id="UP001596135"/>
    </source>
</evidence>
<reference evidence="7" key="1">
    <citation type="journal article" date="2019" name="Int. J. Syst. Evol. Microbiol.">
        <title>The Global Catalogue of Microorganisms (GCM) 10K type strain sequencing project: providing services to taxonomists for standard genome sequencing and annotation.</title>
        <authorList>
            <consortium name="The Broad Institute Genomics Platform"/>
            <consortium name="The Broad Institute Genome Sequencing Center for Infectious Disease"/>
            <person name="Wu L."/>
            <person name="Ma J."/>
        </authorList>
    </citation>
    <scope>NUCLEOTIDE SEQUENCE [LARGE SCALE GENOMIC DNA]</scope>
    <source>
        <strain evidence="7">CCUG 54522</strain>
    </source>
</reference>
<dbReference type="InterPro" id="IPR036271">
    <property type="entry name" value="Tet_transcr_reg_TetR-rel_C_sf"/>
</dbReference>
<accession>A0ABW1LHA8</accession>
<dbReference type="InterPro" id="IPR001647">
    <property type="entry name" value="HTH_TetR"/>
</dbReference>
<keyword evidence="3" id="KW-0804">Transcription</keyword>
<dbReference type="SUPFAM" id="SSF46689">
    <property type="entry name" value="Homeodomain-like"/>
    <property type="match status" value="1"/>
</dbReference>
<dbReference type="InterPro" id="IPR050109">
    <property type="entry name" value="HTH-type_TetR-like_transc_reg"/>
</dbReference>
<evidence type="ECO:0000256" key="3">
    <source>
        <dbReference type="ARBA" id="ARBA00023163"/>
    </source>
</evidence>
<dbReference type="InterPro" id="IPR009057">
    <property type="entry name" value="Homeodomain-like_sf"/>
</dbReference>
<dbReference type="Gene3D" id="1.10.357.10">
    <property type="entry name" value="Tetracycline Repressor, domain 2"/>
    <property type="match status" value="1"/>
</dbReference>
<dbReference type="EMBL" id="JBHSRJ010000004">
    <property type="protein sequence ID" value="MFC6043355.1"/>
    <property type="molecule type" value="Genomic_DNA"/>
</dbReference>
<evidence type="ECO:0000256" key="4">
    <source>
        <dbReference type="PROSITE-ProRule" id="PRU00335"/>
    </source>
</evidence>
<keyword evidence="2 4" id="KW-0238">DNA-binding</keyword>
<proteinExistence type="predicted"/>
<dbReference type="SUPFAM" id="SSF48498">
    <property type="entry name" value="Tetracyclin repressor-like, C-terminal domain"/>
    <property type="match status" value="1"/>
</dbReference>
<evidence type="ECO:0000259" key="5">
    <source>
        <dbReference type="PROSITE" id="PS50977"/>
    </source>
</evidence>
<keyword evidence="7" id="KW-1185">Reference proteome</keyword>
<feature type="DNA-binding region" description="H-T-H motif" evidence="4">
    <location>
        <begin position="55"/>
        <end position="74"/>
    </location>
</feature>
<comment type="caution">
    <text evidence="6">The sequence shown here is derived from an EMBL/GenBank/DDBJ whole genome shotgun (WGS) entry which is preliminary data.</text>
</comment>
<dbReference type="Pfam" id="PF02909">
    <property type="entry name" value="TetR_C_1"/>
    <property type="match status" value="1"/>
</dbReference>
<evidence type="ECO:0000256" key="2">
    <source>
        <dbReference type="ARBA" id="ARBA00023125"/>
    </source>
</evidence>
<feature type="domain" description="HTH tetR-type" evidence="5">
    <location>
        <begin position="32"/>
        <end position="92"/>
    </location>
</feature>
<dbReference type="PANTHER" id="PTHR30055:SF151">
    <property type="entry name" value="TRANSCRIPTIONAL REGULATORY PROTEIN"/>
    <property type="match status" value="1"/>
</dbReference>
<organism evidence="6 7">
    <name type="scientific">Nocardioides hankookensis</name>
    <dbReference type="NCBI Taxonomy" id="443157"/>
    <lineage>
        <taxon>Bacteria</taxon>
        <taxon>Bacillati</taxon>
        <taxon>Actinomycetota</taxon>
        <taxon>Actinomycetes</taxon>
        <taxon>Propionibacteriales</taxon>
        <taxon>Nocardioidaceae</taxon>
        <taxon>Nocardioides</taxon>
    </lineage>
</organism>
<dbReference type="PROSITE" id="PS50977">
    <property type="entry name" value="HTH_TETR_2"/>
    <property type="match status" value="1"/>
</dbReference>
<protein>
    <submittedName>
        <fullName evidence="6">TetR/AcrR family transcriptional regulator</fullName>
    </submittedName>
</protein>
<dbReference type="PRINTS" id="PR00455">
    <property type="entry name" value="HTHTETR"/>
</dbReference>